<dbReference type="PROSITE" id="PS51173">
    <property type="entry name" value="CBM2"/>
    <property type="match status" value="1"/>
</dbReference>
<evidence type="ECO:0000259" key="9">
    <source>
        <dbReference type="PROSITE" id="PS50853"/>
    </source>
</evidence>
<evidence type="ECO:0000256" key="1">
    <source>
        <dbReference type="ARBA" id="ARBA00022801"/>
    </source>
</evidence>
<dbReference type="Proteomes" id="UP001595816">
    <property type="component" value="Unassembled WGS sequence"/>
</dbReference>
<feature type="active site" evidence="6">
    <location>
        <position position="445"/>
    </location>
</feature>
<feature type="domain" description="Fibronectin type-III" evidence="9">
    <location>
        <begin position="644"/>
        <end position="734"/>
    </location>
</feature>
<evidence type="ECO:0000256" key="2">
    <source>
        <dbReference type="ARBA" id="ARBA00023277"/>
    </source>
</evidence>
<dbReference type="InterPro" id="IPR001919">
    <property type="entry name" value="CBD2"/>
</dbReference>
<organism evidence="12 13">
    <name type="scientific">Hamadaea flava</name>
    <dbReference type="NCBI Taxonomy" id="1742688"/>
    <lineage>
        <taxon>Bacteria</taxon>
        <taxon>Bacillati</taxon>
        <taxon>Actinomycetota</taxon>
        <taxon>Actinomycetes</taxon>
        <taxon>Micromonosporales</taxon>
        <taxon>Micromonosporaceae</taxon>
        <taxon>Hamadaea</taxon>
    </lineage>
</organism>
<dbReference type="PROSITE" id="PS51172">
    <property type="entry name" value="CBM3"/>
    <property type="match status" value="1"/>
</dbReference>
<dbReference type="InterPro" id="IPR012341">
    <property type="entry name" value="6hp_glycosidase-like_sf"/>
</dbReference>
<dbReference type="PROSITE" id="PS00592">
    <property type="entry name" value="GH9_2"/>
    <property type="match status" value="1"/>
</dbReference>
<keyword evidence="7" id="KW-0136">Cellulose degradation</keyword>
<dbReference type="InterPro" id="IPR018221">
    <property type="entry name" value="Glyco_hydro_9_His_AS"/>
</dbReference>
<dbReference type="Gene3D" id="1.50.10.10">
    <property type="match status" value="1"/>
</dbReference>
<dbReference type="Gene3D" id="2.60.40.710">
    <property type="entry name" value="Endoglucanase-like"/>
    <property type="match status" value="1"/>
</dbReference>
<dbReference type="SUPFAM" id="SSF49384">
    <property type="entry name" value="Carbohydrate-binding domain"/>
    <property type="match status" value="2"/>
</dbReference>
<feature type="compositionally biased region" description="Polar residues" evidence="8">
    <location>
        <begin position="719"/>
        <end position="736"/>
    </location>
</feature>
<keyword evidence="4 5" id="KW-0624">Polysaccharide degradation</keyword>
<dbReference type="SUPFAM" id="SSF49265">
    <property type="entry name" value="Fibronectin type III"/>
    <property type="match status" value="1"/>
</dbReference>
<name>A0ABV8LZ98_9ACTN</name>
<proteinExistence type="inferred from homology"/>
<accession>A0ABV8LZ98</accession>
<dbReference type="PROSITE" id="PS50853">
    <property type="entry name" value="FN3"/>
    <property type="match status" value="2"/>
</dbReference>
<dbReference type="InterPro" id="IPR001956">
    <property type="entry name" value="CBM3"/>
</dbReference>
<dbReference type="InterPro" id="IPR001701">
    <property type="entry name" value="Glyco_hydro_9"/>
</dbReference>
<comment type="catalytic activity">
    <reaction evidence="7">
        <text>Endohydrolysis of (1-&gt;4)-beta-D-glucosidic linkages in cellulose, lichenin and cereal beta-D-glucans.</text>
        <dbReference type="EC" id="3.2.1.4"/>
    </reaction>
</comment>
<dbReference type="RefSeq" id="WP_253750768.1">
    <property type="nucleotide sequence ID" value="NZ_JAMZDZ010000001.1"/>
</dbReference>
<dbReference type="Pfam" id="PF00942">
    <property type="entry name" value="CBM_3"/>
    <property type="match status" value="1"/>
</dbReference>
<evidence type="ECO:0000256" key="7">
    <source>
        <dbReference type="RuleBase" id="RU361166"/>
    </source>
</evidence>
<evidence type="ECO:0000259" key="11">
    <source>
        <dbReference type="PROSITE" id="PS51173"/>
    </source>
</evidence>
<feature type="active site" evidence="5">
    <location>
        <position position="406"/>
    </location>
</feature>
<dbReference type="Pfam" id="PF00553">
    <property type="entry name" value="CBM_2"/>
    <property type="match status" value="1"/>
</dbReference>
<dbReference type="SMART" id="SM01067">
    <property type="entry name" value="CBM_3"/>
    <property type="match status" value="1"/>
</dbReference>
<dbReference type="EMBL" id="JBHSAY010000029">
    <property type="protein sequence ID" value="MFC4136427.1"/>
    <property type="molecule type" value="Genomic_DNA"/>
</dbReference>
<dbReference type="InterPro" id="IPR013783">
    <property type="entry name" value="Ig-like_fold"/>
</dbReference>
<feature type="domain" description="CBM3" evidence="10">
    <location>
        <begin position="488"/>
        <end position="633"/>
    </location>
</feature>
<keyword evidence="13" id="KW-1185">Reference proteome</keyword>
<dbReference type="InterPro" id="IPR008965">
    <property type="entry name" value="CBM2/CBM3_carb-bd_dom_sf"/>
</dbReference>
<evidence type="ECO:0000256" key="4">
    <source>
        <dbReference type="ARBA" id="ARBA00023326"/>
    </source>
</evidence>
<dbReference type="InterPro" id="IPR036966">
    <property type="entry name" value="CBM3_sf"/>
</dbReference>
<evidence type="ECO:0000259" key="10">
    <source>
        <dbReference type="PROSITE" id="PS51172"/>
    </source>
</evidence>
<dbReference type="Pfam" id="PF00041">
    <property type="entry name" value="fn3"/>
    <property type="match status" value="2"/>
</dbReference>
<evidence type="ECO:0000256" key="6">
    <source>
        <dbReference type="PROSITE-ProRule" id="PRU10060"/>
    </source>
</evidence>
<dbReference type="Pfam" id="PF00759">
    <property type="entry name" value="Glyco_hydro_9"/>
    <property type="match status" value="1"/>
</dbReference>
<dbReference type="SUPFAM" id="SSF48208">
    <property type="entry name" value="Six-hairpin glycosidases"/>
    <property type="match status" value="1"/>
</dbReference>
<keyword evidence="7" id="KW-0732">Signal</keyword>
<keyword evidence="3 5" id="KW-0326">Glycosidase</keyword>
<feature type="region of interest" description="Disordered" evidence="8">
    <location>
        <begin position="719"/>
        <end position="750"/>
    </location>
</feature>
<feature type="domain" description="CBM2" evidence="11">
    <location>
        <begin position="831"/>
        <end position="943"/>
    </location>
</feature>
<gene>
    <name evidence="12" type="ORF">ACFOZ4_37960</name>
</gene>
<dbReference type="Gene3D" id="2.60.40.10">
    <property type="entry name" value="Immunoglobulins"/>
    <property type="match status" value="2"/>
</dbReference>
<dbReference type="EC" id="3.2.1.4" evidence="7"/>
<feature type="active site" evidence="6">
    <location>
        <position position="454"/>
    </location>
</feature>
<dbReference type="InterPro" id="IPR008928">
    <property type="entry name" value="6-hairpin_glycosidase_sf"/>
</dbReference>
<evidence type="ECO:0000313" key="12">
    <source>
        <dbReference type="EMBL" id="MFC4136427.1"/>
    </source>
</evidence>
<dbReference type="InterPro" id="IPR012291">
    <property type="entry name" value="CBM2_carb-bd_dom_sf"/>
</dbReference>
<dbReference type="InterPro" id="IPR036116">
    <property type="entry name" value="FN3_sf"/>
</dbReference>
<feature type="region of interest" description="Disordered" evidence="8">
    <location>
        <begin position="632"/>
        <end position="652"/>
    </location>
</feature>
<dbReference type="PROSITE" id="PS00698">
    <property type="entry name" value="GH9_3"/>
    <property type="match status" value="1"/>
</dbReference>
<dbReference type="SMART" id="SM00060">
    <property type="entry name" value="FN3"/>
    <property type="match status" value="2"/>
</dbReference>
<dbReference type="CDD" id="cd00063">
    <property type="entry name" value="FN3"/>
    <property type="match status" value="2"/>
</dbReference>
<feature type="chain" id="PRO_5045014071" description="Endoglucanase" evidence="7">
    <location>
        <begin position="30"/>
        <end position="943"/>
    </location>
</feature>
<comment type="caution">
    <text evidence="12">The sequence shown here is derived from an EMBL/GenBank/DDBJ whole genome shotgun (WGS) entry which is preliminary data.</text>
</comment>
<evidence type="ECO:0000256" key="5">
    <source>
        <dbReference type="PROSITE-ProRule" id="PRU10059"/>
    </source>
</evidence>
<dbReference type="InterPro" id="IPR003961">
    <property type="entry name" value="FN3_dom"/>
</dbReference>
<evidence type="ECO:0000256" key="8">
    <source>
        <dbReference type="SAM" id="MobiDB-lite"/>
    </source>
</evidence>
<dbReference type="PANTHER" id="PTHR22298">
    <property type="entry name" value="ENDO-1,4-BETA-GLUCANASE"/>
    <property type="match status" value="1"/>
</dbReference>
<feature type="domain" description="Fibronectin type-III" evidence="9">
    <location>
        <begin position="743"/>
        <end position="833"/>
    </location>
</feature>
<dbReference type="Gene3D" id="2.60.40.290">
    <property type="match status" value="1"/>
</dbReference>
<dbReference type="InterPro" id="IPR033126">
    <property type="entry name" value="Glyco_hydro_9_Asp/Glu_AS"/>
</dbReference>
<keyword evidence="2 5" id="KW-0119">Carbohydrate metabolism</keyword>
<feature type="signal peptide" evidence="7">
    <location>
        <begin position="1"/>
        <end position="29"/>
    </location>
</feature>
<keyword evidence="1 5" id="KW-0378">Hydrolase</keyword>
<evidence type="ECO:0000313" key="13">
    <source>
        <dbReference type="Proteomes" id="UP001595816"/>
    </source>
</evidence>
<sequence length="943" mass="99907">MPRFRLLAATAVTALIAGLTSAVSAPALAAGPYNYAEALQKSIWFYEAQQSGAKPSWSRVGWRGNSGMSDGSDVGLDLTGGWYDAGDHVKFGFPMAASTTMLAWGAVEYRTAYQNSGQLTPLLNNLRFVNDYFIKAHPSANVLYGQVGNGGTDHAWWGPAEVMKMARPAYKIDSSCGGTDLAAETAAAMAASSMVFRPTDSAYADKLLTHATQLYTFADTVRKKYHECITDAQGYYQSWSGYNDELVWGAIWLYRATGTASYLDKAKTYYANLGTEPQSTTHSYKWTQDWDDKSYGSYVLMAKLTGEQQYIDDANRWLDYWTVGVNGAKITYSPGGQAWLQQWGSLRYSANTAWVALVYSDYLSDATRKTRYHDFGVSQINYILGSNPNNRSYMIGFGANSPINPHHRTAHGSWTDSLTSPANNRHVLYGALVGGPGSANDAYTDDRSNYQMNEVADDYNAGFTSALVRMYSEYGGTPLASFPPAETPDDSEMYIEAGVNASGTTFTEMKATVYNKSAWPARALTNGSFRYYFTLDGSTTPAQISLTSAYNQCTAPTGPTQFSGNVYYVTVSCAGQSIAPAGQSDWRREVQFRITSAGTWDPTNDWSYQSAIARDAHMTLYDGATLVWGSAPSGGSTDTTAPSAPGTPTASAITSTSATLTWTASTDTGGSGLAGYDVYREAGTTDVLAGTTTSLSLALTGLTASTSYTYYVVARDGAGNSTASSPVTFSTSAPPNDTTPPSAPGTPVASAITSSGATLTWTASTDTGGSGLAGYDVYREAGTTDVLAGTTTSLSLALTGLSASTSYTYYVVARDGSGNRTASSPVTFSTTAAAALSCDVAFVFTSQWPGGFTAAITVKNTGTTTIGPNWTLVFSWPASGQAVTQGWSATFTQSGQIVTAKSLDYNGSIAPGASVSLGFNGSWTGSNPEPTAFTLNGTPCTVS</sequence>
<comment type="similarity">
    <text evidence="5 7">Belongs to the glycosyl hydrolase 9 (cellulase E) family.</text>
</comment>
<protein>
    <recommendedName>
        <fullName evidence="7">Endoglucanase</fullName>
        <ecNumber evidence="7">3.2.1.4</ecNumber>
    </recommendedName>
</protein>
<reference evidence="13" key="1">
    <citation type="journal article" date="2019" name="Int. J. Syst. Evol. Microbiol.">
        <title>The Global Catalogue of Microorganisms (GCM) 10K type strain sequencing project: providing services to taxonomists for standard genome sequencing and annotation.</title>
        <authorList>
            <consortium name="The Broad Institute Genomics Platform"/>
            <consortium name="The Broad Institute Genome Sequencing Center for Infectious Disease"/>
            <person name="Wu L."/>
            <person name="Ma J."/>
        </authorList>
    </citation>
    <scope>NUCLEOTIDE SEQUENCE [LARGE SCALE GENOMIC DNA]</scope>
    <source>
        <strain evidence="13">CGMCC 4.7289</strain>
    </source>
</reference>
<feature type="compositionally biased region" description="Low complexity" evidence="8">
    <location>
        <begin position="636"/>
        <end position="652"/>
    </location>
</feature>
<dbReference type="GO" id="GO:0016787">
    <property type="term" value="F:hydrolase activity"/>
    <property type="evidence" value="ECO:0007669"/>
    <property type="project" value="UniProtKB-KW"/>
</dbReference>
<evidence type="ECO:0000256" key="3">
    <source>
        <dbReference type="ARBA" id="ARBA00023295"/>
    </source>
</evidence>
<dbReference type="SMART" id="SM00637">
    <property type="entry name" value="CBD_II"/>
    <property type="match status" value="1"/>
</dbReference>